<protein>
    <submittedName>
        <fullName evidence="1">Uncharacterized protein</fullName>
    </submittedName>
</protein>
<evidence type="ECO:0000313" key="1">
    <source>
        <dbReference type="EMBL" id="CAF9908502.1"/>
    </source>
</evidence>
<dbReference type="EMBL" id="CAJPDR010000029">
    <property type="protein sequence ID" value="CAF9908502.1"/>
    <property type="molecule type" value="Genomic_DNA"/>
</dbReference>
<comment type="caution">
    <text evidence="1">The sequence shown here is derived from an EMBL/GenBank/DDBJ whole genome shotgun (WGS) entry which is preliminary data.</text>
</comment>
<accession>A0A8H3EM90</accession>
<organism evidence="1 2">
    <name type="scientific">Alectoria fallacina</name>
    <dbReference type="NCBI Taxonomy" id="1903189"/>
    <lineage>
        <taxon>Eukaryota</taxon>
        <taxon>Fungi</taxon>
        <taxon>Dikarya</taxon>
        <taxon>Ascomycota</taxon>
        <taxon>Pezizomycotina</taxon>
        <taxon>Lecanoromycetes</taxon>
        <taxon>OSLEUM clade</taxon>
        <taxon>Lecanoromycetidae</taxon>
        <taxon>Lecanorales</taxon>
        <taxon>Lecanorineae</taxon>
        <taxon>Parmeliaceae</taxon>
        <taxon>Alectoria</taxon>
    </lineage>
</organism>
<reference evidence="1" key="1">
    <citation type="submission" date="2021-03" db="EMBL/GenBank/DDBJ databases">
        <authorList>
            <person name="Tagirdzhanova G."/>
        </authorList>
    </citation>
    <scope>NUCLEOTIDE SEQUENCE</scope>
</reference>
<dbReference type="AlphaFoldDB" id="A0A8H3EM90"/>
<gene>
    <name evidence="1" type="ORF">ALECFALPRED_004659</name>
</gene>
<sequence>MDSAINRHIATATDFSQNNSTQTSLRDTSNPDSLARTQQMITKSSIEAHFAKIACEQSSSFNSSDRARNVYVNRQLVSKFVYKFGTTESYAEAAVEQEMKRYAPNPWDAPDPRRSERLRRRKMGRNVWGGGTGWTGGMVQGTARLNGTLFERLIGYK</sequence>
<dbReference type="OrthoDB" id="10425555at2759"/>
<keyword evidence="2" id="KW-1185">Reference proteome</keyword>
<proteinExistence type="predicted"/>
<evidence type="ECO:0000313" key="2">
    <source>
        <dbReference type="Proteomes" id="UP000664203"/>
    </source>
</evidence>
<name>A0A8H3EM90_9LECA</name>
<dbReference type="Proteomes" id="UP000664203">
    <property type="component" value="Unassembled WGS sequence"/>
</dbReference>